<dbReference type="EMBL" id="KZ679016">
    <property type="protein sequence ID" value="PSS10739.1"/>
    <property type="molecule type" value="Genomic_DNA"/>
</dbReference>
<evidence type="ECO:0000313" key="1">
    <source>
        <dbReference type="EMBL" id="PSS10739.1"/>
    </source>
</evidence>
<proteinExistence type="predicted"/>
<gene>
    <name evidence="1" type="ORF">M430DRAFT_69196</name>
</gene>
<evidence type="ECO:0000313" key="2">
    <source>
        <dbReference type="Proteomes" id="UP000241818"/>
    </source>
</evidence>
<keyword evidence="2" id="KW-1185">Reference proteome</keyword>
<dbReference type="Proteomes" id="UP000241818">
    <property type="component" value="Unassembled WGS sequence"/>
</dbReference>
<reference evidence="1 2" key="1">
    <citation type="journal article" date="2018" name="New Phytol.">
        <title>Comparative genomics and transcriptomics depict ericoid mycorrhizal fungi as versatile saprotrophs and plant mutualists.</title>
        <authorList>
            <person name="Martino E."/>
            <person name="Morin E."/>
            <person name="Grelet G.A."/>
            <person name="Kuo A."/>
            <person name="Kohler A."/>
            <person name="Daghino S."/>
            <person name="Barry K.W."/>
            <person name="Cichocki N."/>
            <person name="Clum A."/>
            <person name="Dockter R.B."/>
            <person name="Hainaut M."/>
            <person name="Kuo R.C."/>
            <person name="LaButti K."/>
            <person name="Lindahl B.D."/>
            <person name="Lindquist E.A."/>
            <person name="Lipzen A."/>
            <person name="Khouja H.R."/>
            <person name="Magnuson J."/>
            <person name="Murat C."/>
            <person name="Ohm R.A."/>
            <person name="Singer S.W."/>
            <person name="Spatafora J.W."/>
            <person name="Wang M."/>
            <person name="Veneault-Fourrey C."/>
            <person name="Henrissat B."/>
            <person name="Grigoriev I.V."/>
            <person name="Martin F.M."/>
            <person name="Perotto S."/>
        </authorList>
    </citation>
    <scope>NUCLEOTIDE SEQUENCE [LARGE SCALE GENOMIC DNA]</scope>
    <source>
        <strain evidence="1 2">ATCC 22711</strain>
    </source>
</reference>
<dbReference type="AlphaFoldDB" id="A0A2T3ATC5"/>
<name>A0A2T3ATC5_AMORE</name>
<dbReference type="RefSeq" id="XP_024717918.1">
    <property type="nucleotide sequence ID" value="XM_024869410.1"/>
</dbReference>
<accession>A0A2T3ATC5</accession>
<sequence length="142" mass="16273">MVPMYLCTYSQLPVACIGCRLPLHTYIRTLCIIVSFWLFLPQIRSSLLLRPSCLVTSAPPRHRMEYLERTNIEWDSRTKKMKILPRPLFPFLLGKTHQEGNLTALLRTYTVRPVQDPVCARMGAWAASAPRARLKGYPDAEA</sequence>
<dbReference type="InParanoid" id="A0A2T3ATC5"/>
<organism evidence="1 2">
    <name type="scientific">Amorphotheca resinae ATCC 22711</name>
    <dbReference type="NCBI Taxonomy" id="857342"/>
    <lineage>
        <taxon>Eukaryota</taxon>
        <taxon>Fungi</taxon>
        <taxon>Dikarya</taxon>
        <taxon>Ascomycota</taxon>
        <taxon>Pezizomycotina</taxon>
        <taxon>Leotiomycetes</taxon>
        <taxon>Helotiales</taxon>
        <taxon>Amorphothecaceae</taxon>
        <taxon>Amorphotheca</taxon>
    </lineage>
</organism>
<dbReference type="GeneID" id="36577491"/>
<protein>
    <submittedName>
        <fullName evidence="1">Uncharacterized protein</fullName>
    </submittedName>
</protein>